<dbReference type="PANTHER" id="PTHR43415">
    <property type="entry name" value="SPERMIDINE N(1)-ACETYLTRANSFERASE"/>
    <property type="match status" value="1"/>
</dbReference>
<dbReference type="PANTHER" id="PTHR43415:SF3">
    <property type="entry name" value="GNAT-FAMILY ACETYLTRANSFERASE"/>
    <property type="match status" value="1"/>
</dbReference>
<dbReference type="Proteomes" id="UP001218788">
    <property type="component" value="Unassembled WGS sequence"/>
</dbReference>
<keyword evidence="2" id="KW-0808">Transferase</keyword>
<evidence type="ECO:0000313" key="3">
    <source>
        <dbReference type="Proteomes" id="UP001218788"/>
    </source>
</evidence>
<dbReference type="SUPFAM" id="SSF55729">
    <property type="entry name" value="Acyl-CoA N-acyltransferases (Nat)"/>
    <property type="match status" value="1"/>
</dbReference>
<dbReference type="Pfam" id="PF13302">
    <property type="entry name" value="Acetyltransf_3"/>
    <property type="match status" value="1"/>
</dbReference>
<reference evidence="2 3" key="1">
    <citation type="submission" date="2022-10" db="EMBL/GenBank/DDBJ databases">
        <title>Alteromonas sp. chi3 Genome sequencing.</title>
        <authorList>
            <person name="Park S."/>
        </authorList>
    </citation>
    <scope>NUCLEOTIDE SEQUENCE [LARGE SCALE GENOMIC DNA]</scope>
    <source>
        <strain evidence="3">chi3</strain>
    </source>
</reference>
<comment type="caution">
    <text evidence="2">The sequence shown here is derived from an EMBL/GenBank/DDBJ whole genome shotgun (WGS) entry which is preliminary data.</text>
</comment>
<dbReference type="InterPro" id="IPR016181">
    <property type="entry name" value="Acyl_CoA_acyltransferase"/>
</dbReference>
<name>A0ABT5L0A8_9ALTE</name>
<keyword evidence="3" id="KW-1185">Reference proteome</keyword>
<evidence type="ECO:0000259" key="1">
    <source>
        <dbReference type="Pfam" id="PF13302"/>
    </source>
</evidence>
<dbReference type="EC" id="2.3.1.-" evidence="2"/>
<accession>A0ABT5L0A8</accession>
<keyword evidence="2" id="KW-0012">Acyltransferase</keyword>
<evidence type="ECO:0000313" key="2">
    <source>
        <dbReference type="EMBL" id="MDC8830461.1"/>
    </source>
</evidence>
<dbReference type="RefSeq" id="WP_273639326.1">
    <property type="nucleotide sequence ID" value="NZ_JAQQXP010000001.1"/>
</dbReference>
<organism evidence="2 3">
    <name type="scientific">Alteromonas gilva</name>
    <dbReference type="NCBI Taxonomy" id="2987522"/>
    <lineage>
        <taxon>Bacteria</taxon>
        <taxon>Pseudomonadati</taxon>
        <taxon>Pseudomonadota</taxon>
        <taxon>Gammaproteobacteria</taxon>
        <taxon>Alteromonadales</taxon>
        <taxon>Alteromonadaceae</taxon>
        <taxon>Alteromonas/Salinimonas group</taxon>
        <taxon>Alteromonas</taxon>
    </lineage>
</organism>
<dbReference type="EMBL" id="JAQQXP010000001">
    <property type="protein sequence ID" value="MDC8830461.1"/>
    <property type="molecule type" value="Genomic_DNA"/>
</dbReference>
<sequence>MISDTPVNQYSINAYQVSLEPIQIEHQALLREWRNSPAVRAQMLSQSVISEEQQLAWFKQTRIDPKQLHWVVVYRDELIGSTNVKSLETGVPATQARLLEPGLYIGEPRYQGNIIAFAPTLAMYDYCFEQLNAECFRAVVKSTNSAALRYNQKLGYRQIGTAQQGTLCTLELTFDDYVQSTRQIKQFLSRQRTTNRG</sequence>
<proteinExistence type="predicted"/>
<protein>
    <submittedName>
        <fullName evidence="2">GNAT family N-acetyltransferase</fullName>
        <ecNumber evidence="2">2.3.1.-</ecNumber>
    </submittedName>
</protein>
<feature type="domain" description="N-acetyltransferase" evidence="1">
    <location>
        <begin position="18"/>
        <end position="157"/>
    </location>
</feature>
<dbReference type="InterPro" id="IPR000182">
    <property type="entry name" value="GNAT_dom"/>
</dbReference>
<dbReference type="Gene3D" id="3.40.630.30">
    <property type="match status" value="1"/>
</dbReference>
<gene>
    <name evidence="2" type="ORF">OIK42_06740</name>
</gene>
<dbReference type="GO" id="GO:0016746">
    <property type="term" value="F:acyltransferase activity"/>
    <property type="evidence" value="ECO:0007669"/>
    <property type="project" value="UniProtKB-KW"/>
</dbReference>